<organism evidence="3 4">
    <name type="scientific">Winogradskyella pelagia</name>
    <dbReference type="NCBI Taxonomy" id="2819984"/>
    <lineage>
        <taxon>Bacteria</taxon>
        <taxon>Pseudomonadati</taxon>
        <taxon>Bacteroidota</taxon>
        <taxon>Flavobacteriia</taxon>
        <taxon>Flavobacteriales</taxon>
        <taxon>Flavobacteriaceae</taxon>
        <taxon>Winogradskyella</taxon>
    </lineage>
</organism>
<dbReference type="SUPFAM" id="SSF74653">
    <property type="entry name" value="TolA/TonB C-terminal domain"/>
    <property type="match status" value="1"/>
</dbReference>
<keyword evidence="1" id="KW-0472">Membrane</keyword>
<evidence type="ECO:0000313" key="3">
    <source>
        <dbReference type="EMBL" id="MBO3115555.1"/>
    </source>
</evidence>
<evidence type="ECO:0000313" key="4">
    <source>
        <dbReference type="Proteomes" id="UP000676776"/>
    </source>
</evidence>
<sequence>MKNSKKNFGFAGQSKTEQKVLHKHDTNLQKNSTLYFQIGLILCLLATYALFEMQFQKQQIVMSQQDYGKETSIDVATVFRLEPKMNEQQKSKLERATQLTETYTAVENFVETAETKLVTPEENNLIEAYHPSNITDIEDTTNTLDDIFIGAVQVVPIFPGCEKYSTNEKRKKCMSKKIGKLINKKFNTEIGSEYGIVGKQKIYTQFTIDSNGEVSDIKVRGPHPALEKEAQRVISKIPKMQPGLQQDKPVGVIYTLPITFLIKQ</sequence>
<name>A0ABS3T1E7_9FLAO</name>
<reference evidence="3 4" key="1">
    <citation type="submission" date="2021-03" db="EMBL/GenBank/DDBJ databases">
        <title>Winogradskyella sp. nov., isolated from costal sediment.</title>
        <authorList>
            <person name="Gao C."/>
        </authorList>
    </citation>
    <scope>NUCLEOTIDE SEQUENCE [LARGE SCALE GENOMIC DNA]</scope>
    <source>
        <strain evidence="3 4">DF17</strain>
    </source>
</reference>
<dbReference type="Pfam" id="PF03544">
    <property type="entry name" value="TonB_C"/>
    <property type="match status" value="1"/>
</dbReference>
<dbReference type="InterPro" id="IPR037682">
    <property type="entry name" value="TonB_C"/>
</dbReference>
<dbReference type="Proteomes" id="UP000676776">
    <property type="component" value="Unassembled WGS sequence"/>
</dbReference>
<dbReference type="RefSeq" id="WP_208152311.1">
    <property type="nucleotide sequence ID" value="NZ_JAGEVF010000001.1"/>
</dbReference>
<proteinExistence type="predicted"/>
<gene>
    <name evidence="3" type="ORF">J4050_02285</name>
</gene>
<evidence type="ECO:0000256" key="1">
    <source>
        <dbReference type="SAM" id="Phobius"/>
    </source>
</evidence>
<evidence type="ECO:0000259" key="2">
    <source>
        <dbReference type="Pfam" id="PF03544"/>
    </source>
</evidence>
<dbReference type="EMBL" id="JAGEVF010000001">
    <property type="protein sequence ID" value="MBO3115555.1"/>
    <property type="molecule type" value="Genomic_DNA"/>
</dbReference>
<protein>
    <submittedName>
        <fullName evidence="3">Energy transducer TonB</fullName>
    </submittedName>
</protein>
<feature type="transmembrane region" description="Helical" evidence="1">
    <location>
        <begin position="34"/>
        <end position="51"/>
    </location>
</feature>
<dbReference type="Gene3D" id="3.30.1150.10">
    <property type="match status" value="1"/>
</dbReference>
<keyword evidence="1" id="KW-0812">Transmembrane</keyword>
<keyword evidence="1" id="KW-1133">Transmembrane helix</keyword>
<keyword evidence="4" id="KW-1185">Reference proteome</keyword>
<comment type="caution">
    <text evidence="3">The sequence shown here is derived from an EMBL/GenBank/DDBJ whole genome shotgun (WGS) entry which is preliminary data.</text>
</comment>
<accession>A0ABS3T1E7</accession>
<feature type="domain" description="TonB C-terminal" evidence="2">
    <location>
        <begin position="204"/>
        <end position="260"/>
    </location>
</feature>